<dbReference type="InterPro" id="IPR050486">
    <property type="entry name" value="Mannose-1P_guanyltransferase"/>
</dbReference>
<keyword evidence="4" id="KW-1185">Reference proteome</keyword>
<reference evidence="3" key="1">
    <citation type="submission" date="2022-05" db="EMBL/GenBank/DDBJ databases">
        <title>Single-amplified genomics reveal most streamlined microbe among free-living bacteria.</title>
        <authorList>
            <person name="Roda-Garcia J."/>
            <person name="Haro-Moreno J.M."/>
            <person name="Rodriguez-Valera F."/>
            <person name="Almagro-Moreno S."/>
            <person name="Lopez-Perez M."/>
        </authorList>
    </citation>
    <scope>NUCLEOTIDE SEQUENCE</scope>
    <source>
        <strain evidence="3">TMED112-D2-2</strain>
    </source>
</reference>
<evidence type="ECO:0000313" key="3">
    <source>
        <dbReference type="EMBL" id="URQ62923.1"/>
    </source>
</evidence>
<dbReference type="InterPro" id="IPR005835">
    <property type="entry name" value="NTP_transferase_dom"/>
</dbReference>
<organism evidence="3 4">
    <name type="scientific">SAR86 cluster bacterium</name>
    <dbReference type="NCBI Taxonomy" id="2030880"/>
    <lineage>
        <taxon>Bacteria</taxon>
        <taxon>Pseudomonadati</taxon>
        <taxon>Pseudomonadota</taxon>
        <taxon>Gammaproteobacteria</taxon>
        <taxon>SAR86 cluster</taxon>
    </lineage>
</organism>
<feature type="domain" description="CBS" evidence="2">
    <location>
        <begin position="1"/>
        <end position="54"/>
    </location>
</feature>
<dbReference type="CDD" id="cd06426">
    <property type="entry name" value="NTP_transferase_like_2"/>
    <property type="match status" value="1"/>
</dbReference>
<sequence>MEINKKQSLKDALKKMSIEGKKCLIVIDDKKKFLGTLSDGDIRKALLKGKNLKTLIKDFFNSKSTFFTEANFKESDAKELFQKERFEVIPVIKKNGEILKILEWTDYFGPKQRDNDLKGVPVVIMAGGKGTRLKPFTQILPKPLIPINNKTVLERIIEPFHFSGANNFFLTVNYKARILKAFFEELEPDFKVNFIEEKKPLGTAGSIKNIPKKIKSSFFVTNCDVIFKVDSKEIMNFHNTNNFDITLVASTKEITIPYGVCNTFKNGQLNNIEEKPTFDYLVNTGLYILKPELLKLIPKNKYFDMTDLINAAKKRKKKIGVFPIDENEWVDVGQWEEYEKAKSRLE</sequence>
<evidence type="ECO:0000313" key="4">
    <source>
        <dbReference type="Proteomes" id="UP001056381"/>
    </source>
</evidence>
<evidence type="ECO:0000256" key="1">
    <source>
        <dbReference type="PROSITE-ProRule" id="PRU00703"/>
    </source>
</evidence>
<dbReference type="Pfam" id="PF00571">
    <property type="entry name" value="CBS"/>
    <property type="match status" value="1"/>
</dbReference>
<proteinExistence type="predicted"/>
<dbReference type="Proteomes" id="UP001056381">
    <property type="component" value="Chromosome"/>
</dbReference>
<evidence type="ECO:0000259" key="2">
    <source>
        <dbReference type="PROSITE" id="PS51371"/>
    </source>
</evidence>
<dbReference type="AlphaFoldDB" id="A0A9Q8U0D1"/>
<dbReference type="InterPro" id="IPR029044">
    <property type="entry name" value="Nucleotide-diphossugar_trans"/>
</dbReference>
<dbReference type="InterPro" id="IPR046342">
    <property type="entry name" value="CBS_dom_sf"/>
</dbReference>
<accession>A0A9Q8U0D1</accession>
<dbReference type="PROSITE" id="PS51371">
    <property type="entry name" value="CBS"/>
    <property type="match status" value="1"/>
</dbReference>
<dbReference type="EMBL" id="CP097966">
    <property type="protein sequence ID" value="URQ62923.1"/>
    <property type="molecule type" value="Genomic_DNA"/>
</dbReference>
<dbReference type="Pfam" id="PF00483">
    <property type="entry name" value="NTP_transferase"/>
    <property type="match status" value="1"/>
</dbReference>
<keyword evidence="1" id="KW-0129">CBS domain</keyword>
<dbReference type="InterPro" id="IPR000644">
    <property type="entry name" value="CBS_dom"/>
</dbReference>
<protein>
    <submittedName>
        <fullName evidence="3">Nucleotidyltransferase family protein</fullName>
    </submittedName>
</protein>
<dbReference type="SUPFAM" id="SSF54631">
    <property type="entry name" value="CBS-domain pair"/>
    <property type="match status" value="1"/>
</dbReference>
<dbReference type="Gene3D" id="3.90.550.10">
    <property type="entry name" value="Spore Coat Polysaccharide Biosynthesis Protein SpsA, Chain A"/>
    <property type="match status" value="1"/>
</dbReference>
<dbReference type="SUPFAM" id="SSF53448">
    <property type="entry name" value="Nucleotide-diphospho-sugar transferases"/>
    <property type="match status" value="1"/>
</dbReference>
<dbReference type="Gene3D" id="3.10.580.10">
    <property type="entry name" value="CBS-domain"/>
    <property type="match status" value="1"/>
</dbReference>
<dbReference type="PANTHER" id="PTHR22572">
    <property type="entry name" value="SUGAR-1-PHOSPHATE GUANYL TRANSFERASE"/>
    <property type="match status" value="1"/>
</dbReference>
<gene>
    <name evidence="3" type="ORF">M9B40_04155</name>
</gene>
<name>A0A9Q8U0D1_9GAMM</name>